<dbReference type="PANTHER" id="PTHR36845:SF1">
    <property type="entry name" value="HYDROLASE, PUTATIVE (AFU_ORTHOLOGUE AFUA_7G05090)-RELATED"/>
    <property type="match status" value="1"/>
</dbReference>
<organism evidence="4 5">
    <name type="scientific">Parachaetomium inaequale</name>
    <dbReference type="NCBI Taxonomy" id="2588326"/>
    <lineage>
        <taxon>Eukaryota</taxon>
        <taxon>Fungi</taxon>
        <taxon>Dikarya</taxon>
        <taxon>Ascomycota</taxon>
        <taxon>Pezizomycotina</taxon>
        <taxon>Sordariomycetes</taxon>
        <taxon>Sordariomycetidae</taxon>
        <taxon>Sordariales</taxon>
        <taxon>Chaetomiaceae</taxon>
        <taxon>Parachaetomium</taxon>
    </lineage>
</organism>
<evidence type="ECO:0000313" key="5">
    <source>
        <dbReference type="Proteomes" id="UP001303115"/>
    </source>
</evidence>
<dbReference type="GO" id="GO:0052757">
    <property type="term" value="F:chondroitin hydrolase activity"/>
    <property type="evidence" value="ECO:0007669"/>
    <property type="project" value="TreeGrafter"/>
</dbReference>
<keyword evidence="1" id="KW-0378">Hydrolase</keyword>
<comment type="caution">
    <text evidence="4">The sequence shown here is derived from an EMBL/GenBank/DDBJ whole genome shotgun (WGS) entry which is preliminary data.</text>
</comment>
<dbReference type="InterPro" id="IPR012341">
    <property type="entry name" value="6hp_glycosidase-like_sf"/>
</dbReference>
<name>A0AAN6PBW8_9PEZI</name>
<evidence type="ECO:0000256" key="2">
    <source>
        <dbReference type="ARBA" id="ARBA00038358"/>
    </source>
</evidence>
<dbReference type="InterPro" id="IPR052369">
    <property type="entry name" value="UG_Glycosaminoglycan_Hydrolase"/>
</dbReference>
<feature type="compositionally biased region" description="Low complexity" evidence="3">
    <location>
        <begin position="39"/>
        <end position="49"/>
    </location>
</feature>
<dbReference type="AlphaFoldDB" id="A0AAN6PBW8"/>
<protein>
    <submittedName>
        <fullName evidence="4">Six-hairpin glycosidase-like protein</fullName>
    </submittedName>
</protein>
<feature type="compositionally biased region" description="Basic and acidic residues" evidence="3">
    <location>
        <begin position="58"/>
        <end position="67"/>
    </location>
</feature>
<keyword evidence="4" id="KW-0326">Glycosidase</keyword>
<dbReference type="SUPFAM" id="SSF48208">
    <property type="entry name" value="Six-hairpin glycosidases"/>
    <property type="match status" value="1"/>
</dbReference>
<reference evidence="5" key="1">
    <citation type="journal article" date="2023" name="Mol. Phylogenet. Evol.">
        <title>Genome-scale phylogeny and comparative genomics of the fungal order Sordariales.</title>
        <authorList>
            <person name="Hensen N."/>
            <person name="Bonometti L."/>
            <person name="Westerberg I."/>
            <person name="Brannstrom I.O."/>
            <person name="Guillou S."/>
            <person name="Cros-Aarteil S."/>
            <person name="Calhoun S."/>
            <person name="Haridas S."/>
            <person name="Kuo A."/>
            <person name="Mondo S."/>
            <person name="Pangilinan J."/>
            <person name="Riley R."/>
            <person name="LaButti K."/>
            <person name="Andreopoulos B."/>
            <person name="Lipzen A."/>
            <person name="Chen C."/>
            <person name="Yan M."/>
            <person name="Daum C."/>
            <person name="Ng V."/>
            <person name="Clum A."/>
            <person name="Steindorff A."/>
            <person name="Ohm R.A."/>
            <person name="Martin F."/>
            <person name="Silar P."/>
            <person name="Natvig D.O."/>
            <person name="Lalanne C."/>
            <person name="Gautier V."/>
            <person name="Ament-Velasquez S.L."/>
            <person name="Kruys A."/>
            <person name="Hutchinson M.I."/>
            <person name="Powell A.J."/>
            <person name="Barry K."/>
            <person name="Miller A.N."/>
            <person name="Grigoriev I.V."/>
            <person name="Debuchy R."/>
            <person name="Gladieux P."/>
            <person name="Hiltunen Thoren M."/>
            <person name="Johannesson H."/>
        </authorList>
    </citation>
    <scope>NUCLEOTIDE SEQUENCE [LARGE SCALE GENOMIC DNA]</scope>
    <source>
        <strain evidence="5">CBS 284.82</strain>
    </source>
</reference>
<dbReference type="Gene3D" id="1.50.10.10">
    <property type="match status" value="1"/>
</dbReference>
<dbReference type="EMBL" id="MU854476">
    <property type="protein sequence ID" value="KAK4034522.1"/>
    <property type="molecule type" value="Genomic_DNA"/>
</dbReference>
<dbReference type="GO" id="GO:0000272">
    <property type="term" value="P:polysaccharide catabolic process"/>
    <property type="evidence" value="ECO:0007669"/>
    <property type="project" value="TreeGrafter"/>
</dbReference>
<sequence length="566" mass="61444">MAESARNATEAPLHIIPTPGNSSASSMASSPTEARDAGLLEGSLTSLSGNASTADTDDLNHTDETTSRQKHRTPDSPTIRSNLREAFAENILAKTCKVAAEALLRRAADPAGGFPEYCPQTGDDYGRYVLREPEFWTCGFFPGTLYTLLERAIRFPQFLEFHHESSAERPSPSQIRAHLTELCSAWSAPLHAMASRTDTHDLGFIIMPALRQDWELTHNAQSLASIVRAAHSLASRYVPSARAIRSWDLVRRRDMEIVGLDDNLLVIIDSMCNLDLLYYAAAHGGDGRLAEVATAHARTVLTTHLRPEEGSPPPPLVVEKGRKGGARYAGQLFSTCHVANLDPRTGKLQRRATAQGYADDSTWARGQAWAVLGYAQTYMWTGEREFLDAACGCAEYFLQRLDTAPACVDVVVDGGDEEAAAGTRTAGRYVPLWDFDAPIEDEADPTRDSSAGVIAANGMLVLSQALAGAGQADLANRFRDAAVAIVRDTLDFALAREKVRFRSGGDGGLVAEDVVEGSRFDALLAFGTANNNTYARKRYANHGLVYGDYYLVEFGNQLLRMGLALA</sequence>
<evidence type="ECO:0000313" key="4">
    <source>
        <dbReference type="EMBL" id="KAK4034522.1"/>
    </source>
</evidence>
<dbReference type="PANTHER" id="PTHR36845">
    <property type="entry name" value="HYDROLASE, PUTATIVE (AFU_ORTHOLOGUE AFUA_7G05090)-RELATED"/>
    <property type="match status" value="1"/>
</dbReference>
<evidence type="ECO:0000256" key="1">
    <source>
        <dbReference type="ARBA" id="ARBA00022801"/>
    </source>
</evidence>
<comment type="similarity">
    <text evidence="2">Belongs to the glycosyl hydrolase 88 family.</text>
</comment>
<proteinExistence type="inferred from homology"/>
<evidence type="ECO:0000256" key="3">
    <source>
        <dbReference type="SAM" id="MobiDB-lite"/>
    </source>
</evidence>
<dbReference type="Proteomes" id="UP001303115">
    <property type="component" value="Unassembled WGS sequence"/>
</dbReference>
<accession>A0AAN6PBW8</accession>
<keyword evidence="5" id="KW-1185">Reference proteome</keyword>
<feature type="region of interest" description="Disordered" evidence="3">
    <location>
        <begin position="1"/>
        <end position="79"/>
    </location>
</feature>
<dbReference type="InterPro" id="IPR008928">
    <property type="entry name" value="6-hairpin_glycosidase_sf"/>
</dbReference>
<gene>
    <name evidence="4" type="ORF">C8A01DRAFT_39003</name>
</gene>
<dbReference type="FunFam" id="1.50.10.10:FF:000048">
    <property type="entry name" value="Unsaturated chondroitin disaccharide hydrolase"/>
    <property type="match status" value="1"/>
</dbReference>